<evidence type="ECO:0000256" key="16">
    <source>
        <dbReference type="RuleBase" id="RU003848"/>
    </source>
</evidence>
<organism evidence="18 19">
    <name type="scientific">Oxalobacter paraformigenes</name>
    <dbReference type="NCBI Taxonomy" id="556268"/>
    <lineage>
        <taxon>Bacteria</taxon>
        <taxon>Pseudomonadati</taxon>
        <taxon>Pseudomonadota</taxon>
        <taxon>Betaproteobacteria</taxon>
        <taxon>Burkholderiales</taxon>
        <taxon>Oxalobacteraceae</taxon>
        <taxon>Oxalobacter</taxon>
    </lineage>
</organism>
<keyword evidence="10 15" id="KW-0066">ATP synthesis</keyword>
<comment type="caution">
    <text evidence="18">The sequence shown here is derived from an EMBL/GenBank/DDBJ whole genome shotgun (WGS) entry which is preliminary data.</text>
</comment>
<comment type="subcellular location">
    <subcellularLocation>
        <location evidence="15">Cell membrane</location>
        <topology evidence="15">Single-pass membrane protein</topology>
    </subcellularLocation>
    <subcellularLocation>
        <location evidence="14">Endomembrane system</location>
        <topology evidence="14">Single-pass membrane protein</topology>
    </subcellularLocation>
</comment>
<keyword evidence="5 15" id="KW-0812">Transmembrane</keyword>
<keyword evidence="3 15" id="KW-1003">Cell membrane</keyword>
<evidence type="ECO:0000256" key="8">
    <source>
        <dbReference type="ARBA" id="ARBA00023065"/>
    </source>
</evidence>
<dbReference type="InterPro" id="IPR002146">
    <property type="entry name" value="ATP_synth_b/b'su_bac/chlpt"/>
</dbReference>
<keyword evidence="8 15" id="KW-0406">Ion transport</keyword>
<evidence type="ECO:0000256" key="10">
    <source>
        <dbReference type="ARBA" id="ARBA00023310"/>
    </source>
</evidence>
<dbReference type="GO" id="GO:0045259">
    <property type="term" value="C:proton-transporting ATP synthase complex"/>
    <property type="evidence" value="ECO:0007669"/>
    <property type="project" value="UniProtKB-KW"/>
</dbReference>
<evidence type="ECO:0000256" key="13">
    <source>
        <dbReference type="ARBA" id="ARBA00026054"/>
    </source>
</evidence>
<comment type="similarity">
    <text evidence="1 15 16">Belongs to the ATPase B chain family.</text>
</comment>
<evidence type="ECO:0000256" key="4">
    <source>
        <dbReference type="ARBA" id="ARBA00022547"/>
    </source>
</evidence>
<comment type="function">
    <text evidence="12">Component of the F(0) channel, it forms part of the peripheral stalk, linking F(1) to F(0). The b'-subunit is a diverged and duplicated form of b found in plants and photosynthetic bacteria.</text>
</comment>
<evidence type="ECO:0000256" key="15">
    <source>
        <dbReference type="HAMAP-Rule" id="MF_01398"/>
    </source>
</evidence>
<dbReference type="eggNOG" id="COG0711">
    <property type="taxonomic scope" value="Bacteria"/>
</dbReference>
<keyword evidence="7 15" id="KW-1133">Transmembrane helix</keyword>
<dbReference type="PANTHER" id="PTHR33445:SF1">
    <property type="entry name" value="ATP SYNTHASE SUBUNIT B"/>
    <property type="match status" value="1"/>
</dbReference>
<evidence type="ECO:0000256" key="17">
    <source>
        <dbReference type="SAM" id="Coils"/>
    </source>
</evidence>
<comment type="subunit">
    <text evidence="13">F-type ATPases have 2 components, F(1) - the catalytic core - and F(0) - the membrane proton channel. F(1) has five subunits: alpha(3), beta(3), gamma(1), delta(1), epsilon(1). F(0) has four main subunits: a(1), b(2) and c(10-14). The alpha and beta chains form an alternating ring which encloses part of the gamma chain. F(1) is attached to F(0) by a central stalk formed by the gamma and epsilon chains, while a peripheral stalk is formed by the delta and b chains.</text>
</comment>
<evidence type="ECO:0000256" key="11">
    <source>
        <dbReference type="ARBA" id="ARBA00025198"/>
    </source>
</evidence>
<dbReference type="PANTHER" id="PTHR33445">
    <property type="entry name" value="ATP SYNTHASE SUBUNIT B', CHLOROPLASTIC"/>
    <property type="match status" value="1"/>
</dbReference>
<dbReference type="HOGENOM" id="CLU_079215_4_5_4"/>
<dbReference type="NCBIfam" id="TIGR01144">
    <property type="entry name" value="ATP_synt_b"/>
    <property type="match status" value="1"/>
</dbReference>
<gene>
    <name evidence="15" type="primary">atpF</name>
    <name evidence="18" type="ORF">OFAG_01782</name>
</gene>
<evidence type="ECO:0000313" key="19">
    <source>
        <dbReference type="Proteomes" id="UP000003973"/>
    </source>
</evidence>
<evidence type="ECO:0000256" key="6">
    <source>
        <dbReference type="ARBA" id="ARBA00022781"/>
    </source>
</evidence>
<dbReference type="InterPro" id="IPR050059">
    <property type="entry name" value="ATP_synthase_B_chain"/>
</dbReference>
<sequence>MNLNATLLAQFVVFIILAIFTAKVVWPPLVKVLDERAKKIQEGLTAADRSKQEMIAVQKHVQSELAKAREEGQKRVQEAETRAQQIADDIKHDAENEAAAIIAQAKAQAELQIRQAREELRAEVANLAVKGAEQILKREIDAKAHADLLNKISAEL</sequence>
<evidence type="ECO:0000256" key="9">
    <source>
        <dbReference type="ARBA" id="ARBA00023136"/>
    </source>
</evidence>
<name>C3X5Z3_9BURK</name>
<dbReference type="InterPro" id="IPR005864">
    <property type="entry name" value="ATP_synth_F0_bsu_bac"/>
</dbReference>
<evidence type="ECO:0000256" key="3">
    <source>
        <dbReference type="ARBA" id="ARBA00022475"/>
    </source>
</evidence>
<evidence type="ECO:0000256" key="14">
    <source>
        <dbReference type="ARBA" id="ARBA00037847"/>
    </source>
</evidence>
<evidence type="ECO:0000256" key="2">
    <source>
        <dbReference type="ARBA" id="ARBA00022448"/>
    </source>
</evidence>
<dbReference type="NCBIfam" id="NF004411">
    <property type="entry name" value="PRK05759.1-2"/>
    <property type="match status" value="1"/>
</dbReference>
<dbReference type="GO" id="GO:0012505">
    <property type="term" value="C:endomembrane system"/>
    <property type="evidence" value="ECO:0007669"/>
    <property type="project" value="UniProtKB-SubCell"/>
</dbReference>
<evidence type="ECO:0000256" key="5">
    <source>
        <dbReference type="ARBA" id="ARBA00022692"/>
    </source>
</evidence>
<feature type="transmembrane region" description="Helical" evidence="15">
    <location>
        <begin position="6"/>
        <end position="26"/>
    </location>
</feature>
<keyword evidence="9 15" id="KW-0472">Membrane</keyword>
<evidence type="ECO:0000256" key="12">
    <source>
        <dbReference type="ARBA" id="ARBA00025614"/>
    </source>
</evidence>
<proteinExistence type="inferred from homology"/>
<dbReference type="EMBL" id="ACDP02000001">
    <property type="protein sequence ID" value="EEO28629.1"/>
    <property type="molecule type" value="Genomic_DNA"/>
</dbReference>
<evidence type="ECO:0000256" key="7">
    <source>
        <dbReference type="ARBA" id="ARBA00022989"/>
    </source>
</evidence>
<dbReference type="SUPFAM" id="SSF81573">
    <property type="entry name" value="F1F0 ATP synthase subunit B, membrane domain"/>
    <property type="match status" value="1"/>
</dbReference>
<comment type="function">
    <text evidence="11 15">F(1)F(0) ATP synthase produces ATP from ADP in the presence of a proton or sodium gradient. F-type ATPases consist of two structural domains, F(1) containing the extramembraneous catalytic core and F(0) containing the membrane proton channel, linked together by a central stalk and a peripheral stalk. During catalysis, ATP synthesis in the catalytic domain of F(1) is coupled via a rotary mechanism of the central stalk subunits to proton translocation.</text>
</comment>
<dbReference type="GO" id="GO:0046961">
    <property type="term" value="F:proton-transporting ATPase activity, rotational mechanism"/>
    <property type="evidence" value="ECO:0007669"/>
    <property type="project" value="TreeGrafter"/>
</dbReference>
<keyword evidence="4 15" id="KW-0138">CF(0)</keyword>
<comment type="subunit">
    <text evidence="15">F-type ATPases have 2 components, F(1) - the catalytic core - and F(0) - the membrane proton channel. F(1) has five subunits: alpha(3), beta(3), gamma(1), delta(1), epsilon(1). F(0) has three main subunits: a(1), b(2) and c(10-14). The alpha and beta chains form an alternating ring which encloses part of the gamma chain. F(1) is attached to F(0) by a central stalk formed by the gamma and epsilon chains, while a peripheral stalk is formed by the delta and b chains.</text>
</comment>
<dbReference type="Proteomes" id="UP000003973">
    <property type="component" value="Unassembled WGS sequence"/>
</dbReference>
<feature type="coiled-coil region" evidence="17">
    <location>
        <begin position="69"/>
        <end position="126"/>
    </location>
</feature>
<evidence type="ECO:0000313" key="18">
    <source>
        <dbReference type="EMBL" id="EEO28629.1"/>
    </source>
</evidence>
<keyword evidence="6 15" id="KW-0375">Hydrogen ion transport</keyword>
<evidence type="ECO:0000256" key="1">
    <source>
        <dbReference type="ARBA" id="ARBA00005513"/>
    </source>
</evidence>
<reference evidence="18" key="1">
    <citation type="submission" date="2011-10" db="EMBL/GenBank/DDBJ databases">
        <title>The Genome Sequence of Oxalobacter formigenes HOxBLS.</title>
        <authorList>
            <consortium name="The Broad Institute Genome Sequencing Platform"/>
            <person name="Earl A."/>
            <person name="Ward D."/>
            <person name="Feldgarden M."/>
            <person name="Gevers D."/>
            <person name="Allison M.J."/>
            <person name="Humphrey S."/>
            <person name="Young S.K."/>
            <person name="Zeng Q."/>
            <person name="Gargeya S."/>
            <person name="Fitzgerald M."/>
            <person name="Haas B."/>
            <person name="Abouelleil A."/>
            <person name="Alvarado L."/>
            <person name="Arachchi H.M."/>
            <person name="Berlin A."/>
            <person name="Brown A."/>
            <person name="Chapman S.B."/>
            <person name="Chen Z."/>
            <person name="Dunbar C."/>
            <person name="Freedman E."/>
            <person name="Gearin G."/>
            <person name="Goldberg J."/>
            <person name="Griggs A."/>
            <person name="Gujja S."/>
            <person name="Heiman D."/>
            <person name="Howarth C."/>
            <person name="Larson L."/>
            <person name="Lui A."/>
            <person name="MacDonald P.J.P."/>
            <person name="Montmayeur A."/>
            <person name="Murphy C."/>
            <person name="Neiman D."/>
            <person name="Pearson M."/>
            <person name="Priest M."/>
            <person name="Roberts A."/>
            <person name="Saif S."/>
            <person name="Shea T."/>
            <person name="Shenoy N."/>
            <person name="Sisk P."/>
            <person name="Stolte C."/>
            <person name="Sykes S."/>
            <person name="Wortman J."/>
            <person name="Nusbaum C."/>
            <person name="Birren B."/>
        </authorList>
    </citation>
    <scope>NUCLEOTIDE SEQUENCE [LARGE SCALE GENOMIC DNA]</scope>
    <source>
        <strain evidence="18">HOxBLS</strain>
    </source>
</reference>
<dbReference type="GO" id="GO:0005886">
    <property type="term" value="C:plasma membrane"/>
    <property type="evidence" value="ECO:0007669"/>
    <property type="project" value="UniProtKB-SubCell"/>
</dbReference>
<keyword evidence="19" id="KW-1185">Reference proteome</keyword>
<dbReference type="GO" id="GO:0046933">
    <property type="term" value="F:proton-transporting ATP synthase activity, rotational mechanism"/>
    <property type="evidence" value="ECO:0007669"/>
    <property type="project" value="UniProtKB-UniRule"/>
</dbReference>
<keyword evidence="17" id="KW-0175">Coiled coil</keyword>
<dbReference type="Gene3D" id="6.10.250.1580">
    <property type="match status" value="1"/>
</dbReference>
<dbReference type="HAMAP" id="MF_01398">
    <property type="entry name" value="ATP_synth_b_bprime"/>
    <property type="match status" value="1"/>
</dbReference>
<dbReference type="CDD" id="cd06503">
    <property type="entry name" value="ATP-synt_Fo_b"/>
    <property type="match status" value="1"/>
</dbReference>
<accession>C3X5Z3</accession>
<dbReference type="AlphaFoldDB" id="C3X5Z3"/>
<protein>
    <recommendedName>
        <fullName evidence="15">ATP synthase subunit b</fullName>
    </recommendedName>
    <alternativeName>
        <fullName evidence="15">ATP synthase F(0) sector subunit b</fullName>
    </alternativeName>
    <alternativeName>
        <fullName evidence="15">ATPase subunit I</fullName>
    </alternativeName>
    <alternativeName>
        <fullName evidence="15">F-type ATPase subunit b</fullName>
        <shortName evidence="15">F-ATPase subunit b</shortName>
    </alternativeName>
</protein>
<dbReference type="InterPro" id="IPR028987">
    <property type="entry name" value="ATP_synth_B-like_membr_sf"/>
</dbReference>
<dbReference type="RefSeq" id="WP_005878505.1">
    <property type="nucleotide sequence ID" value="NZ_CABMNL010000001.1"/>
</dbReference>
<keyword evidence="2 15" id="KW-0813">Transport</keyword>
<dbReference type="Pfam" id="PF00430">
    <property type="entry name" value="ATP-synt_B"/>
    <property type="match status" value="1"/>
</dbReference>